<feature type="compositionally biased region" description="Polar residues" evidence="1">
    <location>
        <begin position="304"/>
        <end position="319"/>
    </location>
</feature>
<dbReference type="AlphaFoldDB" id="A0A9P7FPP2"/>
<keyword evidence="4" id="KW-1185">Reference proteome</keyword>
<gene>
    <name evidence="3" type="ORF">H0H81_001102</name>
</gene>
<comment type="caution">
    <text evidence="3">The sequence shown here is derived from an EMBL/GenBank/DDBJ whole genome shotgun (WGS) entry which is preliminary data.</text>
</comment>
<keyword evidence="2" id="KW-0732">Signal</keyword>
<feature type="region of interest" description="Disordered" evidence="1">
    <location>
        <begin position="297"/>
        <end position="319"/>
    </location>
</feature>
<reference evidence="3" key="1">
    <citation type="submission" date="2021-02" db="EMBL/GenBank/DDBJ databases">
        <authorList>
            <person name="Nieuwenhuis M."/>
            <person name="Van De Peppel L.J.J."/>
        </authorList>
    </citation>
    <scope>NUCLEOTIDE SEQUENCE</scope>
    <source>
        <strain evidence="3">D49</strain>
    </source>
</reference>
<protein>
    <recommendedName>
        <fullName evidence="5">F-box domain-containing protein</fullName>
    </recommendedName>
</protein>
<evidence type="ECO:0008006" key="5">
    <source>
        <dbReference type="Google" id="ProtNLM"/>
    </source>
</evidence>
<reference evidence="3" key="2">
    <citation type="submission" date="2021-10" db="EMBL/GenBank/DDBJ databases">
        <title>Phylogenomics reveals ancestral predisposition of the termite-cultivated fungus Termitomyces towards a domesticated lifestyle.</title>
        <authorList>
            <person name="Auxier B."/>
            <person name="Grum-Grzhimaylo A."/>
            <person name="Cardenas M.E."/>
            <person name="Lodge J.D."/>
            <person name="Laessoe T."/>
            <person name="Pedersen O."/>
            <person name="Smith M.E."/>
            <person name="Kuyper T.W."/>
            <person name="Franco-Molano E.A."/>
            <person name="Baroni T.J."/>
            <person name="Aanen D.K."/>
        </authorList>
    </citation>
    <scope>NUCLEOTIDE SEQUENCE</scope>
    <source>
        <strain evidence="3">D49</strain>
    </source>
</reference>
<dbReference type="EMBL" id="JABCKI010006308">
    <property type="protein sequence ID" value="KAG5634684.1"/>
    <property type="molecule type" value="Genomic_DNA"/>
</dbReference>
<accession>A0A9P7FPP2</accession>
<evidence type="ECO:0000313" key="3">
    <source>
        <dbReference type="EMBL" id="KAG5634684.1"/>
    </source>
</evidence>
<feature type="region of interest" description="Disordered" evidence="1">
    <location>
        <begin position="373"/>
        <end position="403"/>
    </location>
</feature>
<organism evidence="3 4">
    <name type="scientific">Sphagnurus paluster</name>
    <dbReference type="NCBI Taxonomy" id="117069"/>
    <lineage>
        <taxon>Eukaryota</taxon>
        <taxon>Fungi</taxon>
        <taxon>Dikarya</taxon>
        <taxon>Basidiomycota</taxon>
        <taxon>Agaricomycotina</taxon>
        <taxon>Agaricomycetes</taxon>
        <taxon>Agaricomycetidae</taxon>
        <taxon>Agaricales</taxon>
        <taxon>Tricholomatineae</taxon>
        <taxon>Lyophyllaceae</taxon>
        <taxon>Sphagnurus</taxon>
    </lineage>
</organism>
<feature type="chain" id="PRO_5040308468" description="F-box domain-containing protein" evidence="2">
    <location>
        <begin position="26"/>
        <end position="566"/>
    </location>
</feature>
<feature type="signal peptide" evidence="2">
    <location>
        <begin position="1"/>
        <end position="25"/>
    </location>
</feature>
<dbReference type="OrthoDB" id="2751409at2759"/>
<evidence type="ECO:0000313" key="4">
    <source>
        <dbReference type="Proteomes" id="UP000717328"/>
    </source>
</evidence>
<dbReference type="Proteomes" id="UP000717328">
    <property type="component" value="Unassembled WGS sequence"/>
</dbReference>
<evidence type="ECO:0000256" key="1">
    <source>
        <dbReference type="SAM" id="MobiDB-lite"/>
    </source>
</evidence>
<evidence type="ECO:0000256" key="2">
    <source>
        <dbReference type="SAM" id="SignalP"/>
    </source>
</evidence>
<name>A0A9P7FPP2_9AGAR</name>
<sequence>MLLLLPPELVIYVLSFLDLFDILNASQSACVEHNPNSTIPRPERLSILKTREEAWLHLTFDFFRVIPVEPPARLIRSCIVRDDIYLLYDNRSGIIHYINLPSTASDSLAWKRIDIEKRIIGVGLNIPEHDLLAVLTSGPSSAGPQSVVFEVRLLQLSTGKPHPQTSSHILFVAESPSERPSITIALEIVGVNLVLVAIHPSSSSQPHDYLYFFNWMNGELKLKVDLQRGTYRPSLVFLNADLVLVPNAHNVALDIWKIPSCVSKDIPSMFPIVSLELLPRPNTQHAGRFECCAQPNPTAPFTAPSPSHSSVSPDLASPGSTAVCPTTAYRKKPFHTSPQDAVVVMNIDLENPYMTKRMFVRRADLLEAVRRSSTGNFGGDEDDEENERQAQVGRQDETAGAGGEAEFTSSLLGYPIIKFSLWGAGITCCVQGGRYITASGTRCLFGYNLGCCELFEFNPLTVYRGRARTELAHGRGGYSIERRCVREMFVPAFMSSANNPRKEIPNSNAGPPTEGLNYLRIDFDVGEALRYAGAHGDVQTLIMDEERIIAVQVGVTTNIFLRPLRN</sequence>
<proteinExistence type="predicted"/>